<dbReference type="PROSITE" id="PS50887">
    <property type="entry name" value="GGDEF"/>
    <property type="match status" value="1"/>
</dbReference>
<dbReference type="InterPro" id="IPR029787">
    <property type="entry name" value="Nucleotide_cyclase"/>
</dbReference>
<dbReference type="Proteomes" id="UP000239485">
    <property type="component" value="Unassembled WGS sequence"/>
</dbReference>
<dbReference type="SUPFAM" id="SSF55073">
    <property type="entry name" value="Nucleotide cyclase"/>
    <property type="match status" value="1"/>
</dbReference>
<gene>
    <name evidence="3" type="ORF">CLV92_10415</name>
</gene>
<dbReference type="InterPro" id="IPR001633">
    <property type="entry name" value="EAL_dom"/>
</dbReference>
<dbReference type="SUPFAM" id="SSF141868">
    <property type="entry name" value="EAL domain-like"/>
    <property type="match status" value="1"/>
</dbReference>
<dbReference type="NCBIfam" id="TIGR00254">
    <property type="entry name" value="GGDEF"/>
    <property type="match status" value="1"/>
</dbReference>
<dbReference type="SMART" id="SM00052">
    <property type="entry name" value="EAL"/>
    <property type="match status" value="1"/>
</dbReference>
<evidence type="ECO:0000313" key="4">
    <source>
        <dbReference type="Proteomes" id="UP000239485"/>
    </source>
</evidence>
<dbReference type="Gene3D" id="3.30.70.270">
    <property type="match status" value="1"/>
</dbReference>
<organism evidence="3 4">
    <name type="scientific">Kineococcus xinjiangensis</name>
    <dbReference type="NCBI Taxonomy" id="512762"/>
    <lineage>
        <taxon>Bacteria</taxon>
        <taxon>Bacillati</taxon>
        <taxon>Actinomycetota</taxon>
        <taxon>Actinomycetes</taxon>
        <taxon>Kineosporiales</taxon>
        <taxon>Kineosporiaceae</taxon>
        <taxon>Kineococcus</taxon>
    </lineage>
</organism>
<proteinExistence type="predicted"/>
<accession>A0A2S6ISP8</accession>
<feature type="domain" description="EAL" evidence="1">
    <location>
        <begin position="518"/>
        <end position="774"/>
    </location>
</feature>
<dbReference type="Gene3D" id="3.20.20.450">
    <property type="entry name" value="EAL domain"/>
    <property type="match status" value="1"/>
</dbReference>
<dbReference type="Pfam" id="PF00563">
    <property type="entry name" value="EAL"/>
    <property type="match status" value="1"/>
</dbReference>
<dbReference type="InterPro" id="IPR035919">
    <property type="entry name" value="EAL_sf"/>
</dbReference>
<dbReference type="FunFam" id="3.20.20.450:FF:000001">
    <property type="entry name" value="Cyclic di-GMP phosphodiesterase yahA"/>
    <property type="match status" value="1"/>
</dbReference>
<keyword evidence="4" id="KW-1185">Reference proteome</keyword>
<sequence>MVAVQEATDMRRAVSAPGRASLIEDLERSLPELAEDFRGLARLAAAVGGGIGCVTLVTPQRLIVVASTDPAMPAVLEVPAEFTACARVVLAGQGVCIPDYDVDPGFADAPDIGMGHVRSYVGAPLLDPSGEVLGSVCVLGDAPGSVCGERVLAAVEDLARQGGLLLAERRRRTEQEAQRDVLEAVAAGHPLPDVLDRLARHVERLLGPEVLCSVLLLDEDGVTLRDGAAPSLPAEYREAIDGVRAGDCVGSCGTAVHRRETVVVTDIATDPKWVGFRDLAARHGLASCTSLPVLGDDGEALGTFALYGREPGRAVAADDTTIAGFRDLTRVAIERNRSARLLTRLATQDTVTGLLNRAAFLVASEDVLARRPAPGSVHAVLLCDVDRFKLVNDSLGHAAGDAYLASSAQALRAVLRSGDVISRFAGNAFAVVLPDVSPDTAQAVAERVVGCFARPVEIRGHALNFSASVGLTTTALSATSDLNVLLRDADMAVHHAKRAGRARVQVCDAALRTHAAAHLELDLALRDAVGTDEFHLAYQPEIDTATGELVGFEALLRWVRPGVGHVSPADFIPLAEESGLIVELGRRVLTDACTQLAAWRASHPVARGLTMWVNVSPHQLADPGFVETVAVALAGAGLPGAALGLEITETAVMADPAGARATLAKLRRAGVRIAIDDFGTGYSSLAILKALPVDVVKVDRSFVSGLGEDPSDTRLVAAIVSMAHALNLSVVAEGVEEERQHTVLQDLGCETSQGWLFGRPVPAAQVEAILTTAEAWSPR</sequence>
<dbReference type="PANTHER" id="PTHR44757">
    <property type="entry name" value="DIGUANYLATE CYCLASE DGCP"/>
    <property type="match status" value="1"/>
</dbReference>
<dbReference type="AlphaFoldDB" id="A0A2S6ISP8"/>
<feature type="domain" description="GGDEF" evidence="2">
    <location>
        <begin position="376"/>
        <end position="509"/>
    </location>
</feature>
<dbReference type="Gene3D" id="3.30.450.40">
    <property type="match status" value="2"/>
</dbReference>
<name>A0A2S6ISP8_9ACTN</name>
<reference evidence="3 4" key="1">
    <citation type="submission" date="2018-02" db="EMBL/GenBank/DDBJ databases">
        <title>Genomic Encyclopedia of Archaeal and Bacterial Type Strains, Phase II (KMG-II): from individual species to whole genera.</title>
        <authorList>
            <person name="Goeker M."/>
        </authorList>
    </citation>
    <scope>NUCLEOTIDE SEQUENCE [LARGE SCALE GENOMIC DNA]</scope>
    <source>
        <strain evidence="3 4">DSM 22857</strain>
    </source>
</reference>
<dbReference type="SMART" id="SM00065">
    <property type="entry name" value="GAF"/>
    <property type="match status" value="2"/>
</dbReference>
<evidence type="ECO:0000259" key="1">
    <source>
        <dbReference type="PROSITE" id="PS50883"/>
    </source>
</evidence>
<dbReference type="Pfam" id="PF13185">
    <property type="entry name" value="GAF_2"/>
    <property type="match status" value="1"/>
</dbReference>
<protein>
    <submittedName>
        <fullName evidence="3">Diguanylate cyclase (GGDEF)-like protein</fullName>
    </submittedName>
</protein>
<dbReference type="CDD" id="cd01948">
    <property type="entry name" value="EAL"/>
    <property type="match status" value="1"/>
</dbReference>
<dbReference type="PROSITE" id="PS50883">
    <property type="entry name" value="EAL"/>
    <property type="match status" value="1"/>
</dbReference>
<dbReference type="InterPro" id="IPR043128">
    <property type="entry name" value="Rev_trsase/Diguanyl_cyclase"/>
</dbReference>
<evidence type="ECO:0000259" key="2">
    <source>
        <dbReference type="PROSITE" id="PS50887"/>
    </source>
</evidence>
<dbReference type="CDD" id="cd01949">
    <property type="entry name" value="GGDEF"/>
    <property type="match status" value="1"/>
</dbReference>
<dbReference type="InterPro" id="IPR029016">
    <property type="entry name" value="GAF-like_dom_sf"/>
</dbReference>
<comment type="caution">
    <text evidence="3">The sequence shown here is derived from an EMBL/GenBank/DDBJ whole genome shotgun (WGS) entry which is preliminary data.</text>
</comment>
<evidence type="ECO:0000313" key="3">
    <source>
        <dbReference type="EMBL" id="PPK97200.1"/>
    </source>
</evidence>
<dbReference type="InterPro" id="IPR052155">
    <property type="entry name" value="Biofilm_reg_signaling"/>
</dbReference>
<dbReference type="EMBL" id="PTJD01000004">
    <property type="protein sequence ID" value="PPK97200.1"/>
    <property type="molecule type" value="Genomic_DNA"/>
</dbReference>
<dbReference type="Pfam" id="PF00990">
    <property type="entry name" value="GGDEF"/>
    <property type="match status" value="1"/>
</dbReference>
<dbReference type="PANTHER" id="PTHR44757:SF2">
    <property type="entry name" value="BIOFILM ARCHITECTURE MAINTENANCE PROTEIN MBAA"/>
    <property type="match status" value="1"/>
</dbReference>
<dbReference type="Pfam" id="PF01590">
    <property type="entry name" value="GAF"/>
    <property type="match status" value="1"/>
</dbReference>
<dbReference type="InterPro" id="IPR000160">
    <property type="entry name" value="GGDEF_dom"/>
</dbReference>
<dbReference type="SUPFAM" id="SSF55781">
    <property type="entry name" value="GAF domain-like"/>
    <property type="match status" value="2"/>
</dbReference>
<dbReference type="InterPro" id="IPR003018">
    <property type="entry name" value="GAF"/>
</dbReference>
<dbReference type="SMART" id="SM00267">
    <property type="entry name" value="GGDEF"/>
    <property type="match status" value="1"/>
</dbReference>